<keyword evidence="1" id="KW-0479">Metal-binding</keyword>
<protein>
    <recommendedName>
        <fullName evidence="3">CCHC-type domain-containing protein</fullName>
    </recommendedName>
</protein>
<sequence>MPRSRRTELVPFNPEPERILRGRRNYYEEIHRAEDLSTLDTVHKKFLAENLSYEEDDQISASPPTTITMPKLSSHSEPTTASIPKGFTLPTTENGAFEIRPAFINMVERNQFGGGTLEDPATHLSTFADYCSTLPPITGVTADQIKELLFPFSLRDSAREWIKELDRDAAEITDWNTLALAFLKKYFPPQKTNALRSQISNFRQAGTEDLNEAWRRFKKLCRSVPHHGIPTWLLCNTFYNGLFDDQRVLLDSAANGRFQNNIDDDKAWNLIEEMATHTAEYGNPRGNSRQSGGSSSSVAAQLEALHAKFDKLETSNSSVQPVHAMVQQSPGCERCGEQGHGAPDCSAPVEQTYAFQSYCQGNPYSNFYNERTREHPNFSYRSNNVLNPSPLPQNQPYVPPHRNTPPLQHFNNQNFSPNQSQNFNKPPNFQQPPSSSNPSPTASEARLESMMQSLITQFQKSDQAKDASIKMLETQVAQLAANQKTRQPGTLPSQPNNSHESANAIYVQNARNLNDPRSESTMQEI</sequence>
<feature type="domain" description="CCHC-type" evidence="3">
    <location>
        <begin position="332"/>
        <end position="345"/>
    </location>
</feature>
<feature type="region of interest" description="Disordered" evidence="2">
    <location>
        <begin position="480"/>
        <end position="525"/>
    </location>
</feature>
<feature type="compositionally biased region" description="Pro residues" evidence="2">
    <location>
        <begin position="389"/>
        <end position="403"/>
    </location>
</feature>
<dbReference type="Proteomes" id="UP001443914">
    <property type="component" value="Unassembled WGS sequence"/>
</dbReference>
<reference evidence="4" key="1">
    <citation type="submission" date="2024-03" db="EMBL/GenBank/DDBJ databases">
        <title>WGS assembly of Saponaria officinalis var. Norfolk2.</title>
        <authorList>
            <person name="Jenkins J."/>
            <person name="Shu S."/>
            <person name="Grimwood J."/>
            <person name="Barry K."/>
            <person name="Goodstein D."/>
            <person name="Schmutz J."/>
            <person name="Leebens-Mack J."/>
            <person name="Osbourn A."/>
        </authorList>
    </citation>
    <scope>NUCLEOTIDE SEQUENCE [LARGE SCALE GENOMIC DNA]</scope>
    <source>
        <strain evidence="4">JIC</strain>
    </source>
</reference>
<gene>
    <name evidence="4" type="ORF">RND81_09G071300</name>
</gene>
<feature type="region of interest" description="Disordered" evidence="2">
    <location>
        <begin position="378"/>
        <end position="445"/>
    </location>
</feature>
<dbReference type="GO" id="GO:0008270">
    <property type="term" value="F:zinc ion binding"/>
    <property type="evidence" value="ECO:0007669"/>
    <property type="project" value="UniProtKB-KW"/>
</dbReference>
<comment type="caution">
    <text evidence="4">The sequence shown here is derived from an EMBL/GenBank/DDBJ whole genome shotgun (WGS) entry which is preliminary data.</text>
</comment>
<name>A0AAW1IHX1_SAPOF</name>
<evidence type="ECO:0000313" key="5">
    <source>
        <dbReference type="Proteomes" id="UP001443914"/>
    </source>
</evidence>
<feature type="compositionally biased region" description="Polar residues" evidence="2">
    <location>
        <begin position="379"/>
        <end position="388"/>
    </location>
</feature>
<dbReference type="PANTHER" id="PTHR33223">
    <property type="entry name" value="CCHC-TYPE DOMAIN-CONTAINING PROTEIN"/>
    <property type="match status" value="1"/>
</dbReference>
<keyword evidence="1" id="KW-0863">Zinc-finger</keyword>
<evidence type="ECO:0000256" key="1">
    <source>
        <dbReference type="PROSITE-ProRule" id="PRU00047"/>
    </source>
</evidence>
<evidence type="ECO:0000256" key="2">
    <source>
        <dbReference type="SAM" id="MobiDB-lite"/>
    </source>
</evidence>
<dbReference type="PANTHER" id="PTHR33223:SF11">
    <property type="entry name" value="ELEMENT PROTEIN, PUTATIVE-RELATED"/>
    <property type="match status" value="1"/>
</dbReference>
<dbReference type="AlphaFoldDB" id="A0AAW1IHX1"/>
<dbReference type="InterPro" id="IPR005162">
    <property type="entry name" value="Retrotrans_gag_dom"/>
</dbReference>
<dbReference type="EMBL" id="JBDFQZ010000009">
    <property type="protein sequence ID" value="KAK9689614.1"/>
    <property type="molecule type" value="Genomic_DNA"/>
</dbReference>
<feature type="compositionally biased region" description="Polar residues" evidence="2">
    <location>
        <begin position="69"/>
        <end position="82"/>
    </location>
</feature>
<dbReference type="PROSITE" id="PS50158">
    <property type="entry name" value="ZF_CCHC"/>
    <property type="match status" value="1"/>
</dbReference>
<keyword evidence="5" id="KW-1185">Reference proteome</keyword>
<feature type="region of interest" description="Disordered" evidence="2">
    <location>
        <begin position="69"/>
        <end position="88"/>
    </location>
</feature>
<proteinExistence type="predicted"/>
<feature type="compositionally biased region" description="Polar residues" evidence="2">
    <location>
        <begin position="480"/>
        <end position="501"/>
    </location>
</feature>
<evidence type="ECO:0000259" key="3">
    <source>
        <dbReference type="PROSITE" id="PS50158"/>
    </source>
</evidence>
<dbReference type="InterPro" id="IPR001878">
    <property type="entry name" value="Znf_CCHC"/>
</dbReference>
<keyword evidence="1" id="KW-0862">Zinc</keyword>
<dbReference type="Pfam" id="PF03732">
    <property type="entry name" value="Retrotrans_gag"/>
    <property type="match status" value="1"/>
</dbReference>
<feature type="compositionally biased region" description="Low complexity" evidence="2">
    <location>
        <begin position="410"/>
        <end position="440"/>
    </location>
</feature>
<accession>A0AAW1IHX1</accession>
<organism evidence="4 5">
    <name type="scientific">Saponaria officinalis</name>
    <name type="common">Common soapwort</name>
    <name type="synonym">Lychnis saponaria</name>
    <dbReference type="NCBI Taxonomy" id="3572"/>
    <lineage>
        <taxon>Eukaryota</taxon>
        <taxon>Viridiplantae</taxon>
        <taxon>Streptophyta</taxon>
        <taxon>Embryophyta</taxon>
        <taxon>Tracheophyta</taxon>
        <taxon>Spermatophyta</taxon>
        <taxon>Magnoliopsida</taxon>
        <taxon>eudicotyledons</taxon>
        <taxon>Gunneridae</taxon>
        <taxon>Pentapetalae</taxon>
        <taxon>Caryophyllales</taxon>
        <taxon>Caryophyllaceae</taxon>
        <taxon>Caryophylleae</taxon>
        <taxon>Saponaria</taxon>
    </lineage>
</organism>
<evidence type="ECO:0000313" key="4">
    <source>
        <dbReference type="EMBL" id="KAK9689614.1"/>
    </source>
</evidence>
<dbReference type="GO" id="GO:0003676">
    <property type="term" value="F:nucleic acid binding"/>
    <property type="evidence" value="ECO:0007669"/>
    <property type="project" value="InterPro"/>
</dbReference>